<protein>
    <submittedName>
        <fullName evidence="1">Uncharacterized protein</fullName>
    </submittedName>
</protein>
<dbReference type="Proteomes" id="UP000314294">
    <property type="component" value="Unassembled WGS sequence"/>
</dbReference>
<keyword evidence="2" id="KW-1185">Reference proteome</keyword>
<sequence length="175" mass="18385">MALTLALDVVGVIFSPFAVAGVFGTLAIAKAVSRALTPGLEAPGLHLVHTGAAALTPRLDPFCGSCLIQTSRTGVEAGTRGMVLVLVLVLVEGLDNVVLQHTEALPQAAQRGCRVRMECRHVEGGLEGPHQLPVMLDYTQNKHSLSSVRYDSQACPCEMTVCLMSLLRVTGNGPG</sequence>
<dbReference type="AlphaFoldDB" id="A0A4Z2F8F6"/>
<dbReference type="EMBL" id="SRLO01001490">
    <property type="protein sequence ID" value="TNN37428.1"/>
    <property type="molecule type" value="Genomic_DNA"/>
</dbReference>
<proteinExistence type="predicted"/>
<comment type="caution">
    <text evidence="1">The sequence shown here is derived from an EMBL/GenBank/DDBJ whole genome shotgun (WGS) entry which is preliminary data.</text>
</comment>
<gene>
    <name evidence="1" type="ORF">EYF80_052403</name>
</gene>
<organism evidence="1 2">
    <name type="scientific">Liparis tanakae</name>
    <name type="common">Tanaka's snailfish</name>
    <dbReference type="NCBI Taxonomy" id="230148"/>
    <lineage>
        <taxon>Eukaryota</taxon>
        <taxon>Metazoa</taxon>
        <taxon>Chordata</taxon>
        <taxon>Craniata</taxon>
        <taxon>Vertebrata</taxon>
        <taxon>Euteleostomi</taxon>
        <taxon>Actinopterygii</taxon>
        <taxon>Neopterygii</taxon>
        <taxon>Teleostei</taxon>
        <taxon>Neoteleostei</taxon>
        <taxon>Acanthomorphata</taxon>
        <taxon>Eupercaria</taxon>
        <taxon>Perciformes</taxon>
        <taxon>Cottioidei</taxon>
        <taxon>Cottales</taxon>
        <taxon>Liparidae</taxon>
        <taxon>Liparis</taxon>
    </lineage>
</organism>
<reference evidence="1 2" key="1">
    <citation type="submission" date="2019-03" db="EMBL/GenBank/DDBJ databases">
        <title>First draft genome of Liparis tanakae, snailfish: a comprehensive survey of snailfish specific genes.</title>
        <authorList>
            <person name="Kim W."/>
            <person name="Song I."/>
            <person name="Jeong J.-H."/>
            <person name="Kim D."/>
            <person name="Kim S."/>
            <person name="Ryu S."/>
            <person name="Song J.Y."/>
            <person name="Lee S.K."/>
        </authorList>
    </citation>
    <scope>NUCLEOTIDE SEQUENCE [LARGE SCALE GENOMIC DNA]</scope>
    <source>
        <tissue evidence="1">Muscle</tissue>
    </source>
</reference>
<evidence type="ECO:0000313" key="1">
    <source>
        <dbReference type="EMBL" id="TNN37428.1"/>
    </source>
</evidence>
<name>A0A4Z2F8F6_9TELE</name>
<evidence type="ECO:0000313" key="2">
    <source>
        <dbReference type="Proteomes" id="UP000314294"/>
    </source>
</evidence>
<accession>A0A4Z2F8F6</accession>